<accession>A0AAE1HP31</accession>
<name>A0AAE1HP31_9NEOP</name>
<reference evidence="1" key="2">
    <citation type="journal article" date="2023" name="BMC Genomics">
        <title>Pest status, molecular evolution, and epigenetic factors derived from the genome assembly of Frankliniella fusca, a thysanopteran phytovirus vector.</title>
        <authorList>
            <person name="Catto M.A."/>
            <person name="Labadie P.E."/>
            <person name="Jacobson A.L."/>
            <person name="Kennedy G.G."/>
            <person name="Srinivasan R."/>
            <person name="Hunt B.G."/>
        </authorList>
    </citation>
    <scope>NUCLEOTIDE SEQUENCE</scope>
    <source>
        <strain evidence="1">PL_HMW_Pooled</strain>
    </source>
</reference>
<protein>
    <submittedName>
        <fullName evidence="1">Catalase-peroxidase</fullName>
    </submittedName>
</protein>
<dbReference type="Proteomes" id="UP001219518">
    <property type="component" value="Unassembled WGS sequence"/>
</dbReference>
<reference evidence="1" key="1">
    <citation type="submission" date="2021-07" db="EMBL/GenBank/DDBJ databases">
        <authorList>
            <person name="Catto M.A."/>
            <person name="Jacobson A."/>
            <person name="Kennedy G."/>
            <person name="Labadie P."/>
            <person name="Hunt B.G."/>
            <person name="Srinivasan R."/>
        </authorList>
    </citation>
    <scope>NUCLEOTIDE SEQUENCE</scope>
    <source>
        <strain evidence="1">PL_HMW_Pooled</strain>
        <tissue evidence="1">Head</tissue>
    </source>
</reference>
<sequence length="75" mass="8808">MFRSAFRGFPVNFSVIRDFRFLVKFPKAMNLCIFRDFGPKIFFLQIDGVCEEGLQCTQRPTPEGEIIRKPAKKNY</sequence>
<evidence type="ECO:0000313" key="1">
    <source>
        <dbReference type="EMBL" id="KAK3924105.1"/>
    </source>
</evidence>
<dbReference type="AlphaFoldDB" id="A0AAE1HP31"/>
<proteinExistence type="predicted"/>
<comment type="caution">
    <text evidence="1">The sequence shown here is derived from an EMBL/GenBank/DDBJ whole genome shotgun (WGS) entry which is preliminary data.</text>
</comment>
<keyword evidence="2" id="KW-1185">Reference proteome</keyword>
<evidence type="ECO:0000313" key="2">
    <source>
        <dbReference type="Proteomes" id="UP001219518"/>
    </source>
</evidence>
<gene>
    <name evidence="1" type="ORF">KUF71_002435</name>
</gene>
<organism evidence="1 2">
    <name type="scientific">Frankliniella fusca</name>
    <dbReference type="NCBI Taxonomy" id="407009"/>
    <lineage>
        <taxon>Eukaryota</taxon>
        <taxon>Metazoa</taxon>
        <taxon>Ecdysozoa</taxon>
        <taxon>Arthropoda</taxon>
        <taxon>Hexapoda</taxon>
        <taxon>Insecta</taxon>
        <taxon>Pterygota</taxon>
        <taxon>Neoptera</taxon>
        <taxon>Paraneoptera</taxon>
        <taxon>Thysanoptera</taxon>
        <taxon>Terebrantia</taxon>
        <taxon>Thripoidea</taxon>
        <taxon>Thripidae</taxon>
        <taxon>Frankliniella</taxon>
    </lineage>
</organism>
<dbReference type="EMBL" id="JAHWGI010001161">
    <property type="protein sequence ID" value="KAK3924105.1"/>
    <property type="molecule type" value="Genomic_DNA"/>
</dbReference>